<keyword evidence="2" id="KW-1185">Reference proteome</keyword>
<dbReference type="AlphaFoldDB" id="A0A2R6W3J4"/>
<accession>A0A2R6W3J4</accession>
<sequence length="108" mass="12306">MYTEEPGTSVGITHSCKPSLSMHNQWLSQSSNPISTSCPHFLDKPFSRPSSQRWRDLGKSNKKKPSFCTECCFFLFGKFVQEVERDFGSGPPPSIFRCVHIHLIKRKA</sequence>
<evidence type="ECO:0000313" key="2">
    <source>
        <dbReference type="Proteomes" id="UP000244005"/>
    </source>
</evidence>
<dbReference type="Proteomes" id="UP000244005">
    <property type="component" value="Unassembled WGS sequence"/>
</dbReference>
<proteinExistence type="predicted"/>
<protein>
    <submittedName>
        <fullName evidence="1">Uncharacterized protein</fullName>
    </submittedName>
</protein>
<organism evidence="1 2">
    <name type="scientific">Marchantia polymorpha</name>
    <name type="common">Common liverwort</name>
    <name type="synonym">Marchantia aquatica</name>
    <dbReference type="NCBI Taxonomy" id="3197"/>
    <lineage>
        <taxon>Eukaryota</taxon>
        <taxon>Viridiplantae</taxon>
        <taxon>Streptophyta</taxon>
        <taxon>Embryophyta</taxon>
        <taxon>Marchantiophyta</taxon>
        <taxon>Marchantiopsida</taxon>
        <taxon>Marchantiidae</taxon>
        <taxon>Marchantiales</taxon>
        <taxon>Marchantiaceae</taxon>
        <taxon>Marchantia</taxon>
    </lineage>
</organism>
<dbReference type="EMBL" id="KZ772834">
    <property type="protein sequence ID" value="PTQ28434.1"/>
    <property type="molecule type" value="Genomic_DNA"/>
</dbReference>
<evidence type="ECO:0000313" key="1">
    <source>
        <dbReference type="EMBL" id="PTQ28434.1"/>
    </source>
</evidence>
<reference evidence="2" key="1">
    <citation type="journal article" date="2017" name="Cell">
        <title>Insights into land plant evolution garnered from the Marchantia polymorpha genome.</title>
        <authorList>
            <person name="Bowman J.L."/>
            <person name="Kohchi T."/>
            <person name="Yamato K.T."/>
            <person name="Jenkins J."/>
            <person name="Shu S."/>
            <person name="Ishizaki K."/>
            <person name="Yamaoka S."/>
            <person name="Nishihama R."/>
            <person name="Nakamura Y."/>
            <person name="Berger F."/>
            <person name="Adam C."/>
            <person name="Aki S.S."/>
            <person name="Althoff F."/>
            <person name="Araki T."/>
            <person name="Arteaga-Vazquez M.A."/>
            <person name="Balasubrmanian S."/>
            <person name="Barry K."/>
            <person name="Bauer D."/>
            <person name="Boehm C.R."/>
            <person name="Briginshaw L."/>
            <person name="Caballero-Perez J."/>
            <person name="Catarino B."/>
            <person name="Chen F."/>
            <person name="Chiyoda S."/>
            <person name="Chovatia M."/>
            <person name="Davies K.M."/>
            <person name="Delmans M."/>
            <person name="Demura T."/>
            <person name="Dierschke T."/>
            <person name="Dolan L."/>
            <person name="Dorantes-Acosta A.E."/>
            <person name="Eklund D.M."/>
            <person name="Florent S.N."/>
            <person name="Flores-Sandoval E."/>
            <person name="Fujiyama A."/>
            <person name="Fukuzawa H."/>
            <person name="Galik B."/>
            <person name="Grimanelli D."/>
            <person name="Grimwood J."/>
            <person name="Grossniklaus U."/>
            <person name="Hamada T."/>
            <person name="Haseloff J."/>
            <person name="Hetherington A.J."/>
            <person name="Higo A."/>
            <person name="Hirakawa Y."/>
            <person name="Hundley H.N."/>
            <person name="Ikeda Y."/>
            <person name="Inoue K."/>
            <person name="Inoue S.I."/>
            <person name="Ishida S."/>
            <person name="Jia Q."/>
            <person name="Kakita M."/>
            <person name="Kanazawa T."/>
            <person name="Kawai Y."/>
            <person name="Kawashima T."/>
            <person name="Kennedy M."/>
            <person name="Kinose K."/>
            <person name="Kinoshita T."/>
            <person name="Kohara Y."/>
            <person name="Koide E."/>
            <person name="Komatsu K."/>
            <person name="Kopischke S."/>
            <person name="Kubo M."/>
            <person name="Kyozuka J."/>
            <person name="Lagercrantz U."/>
            <person name="Lin S.S."/>
            <person name="Lindquist E."/>
            <person name="Lipzen A.M."/>
            <person name="Lu C.W."/>
            <person name="De Luna E."/>
            <person name="Martienssen R.A."/>
            <person name="Minamino N."/>
            <person name="Mizutani M."/>
            <person name="Mizutani M."/>
            <person name="Mochizuki N."/>
            <person name="Monte I."/>
            <person name="Mosher R."/>
            <person name="Nagasaki H."/>
            <person name="Nakagami H."/>
            <person name="Naramoto S."/>
            <person name="Nishitani K."/>
            <person name="Ohtani M."/>
            <person name="Okamoto T."/>
            <person name="Okumura M."/>
            <person name="Phillips J."/>
            <person name="Pollak B."/>
            <person name="Reinders A."/>
            <person name="Rovekamp M."/>
            <person name="Sano R."/>
            <person name="Sawa S."/>
            <person name="Schmid M.W."/>
            <person name="Shirakawa M."/>
            <person name="Solano R."/>
            <person name="Spunde A."/>
            <person name="Suetsugu N."/>
            <person name="Sugano S."/>
            <person name="Sugiyama A."/>
            <person name="Sun R."/>
            <person name="Suzuki Y."/>
            <person name="Takenaka M."/>
            <person name="Takezawa D."/>
            <person name="Tomogane H."/>
            <person name="Tsuzuki M."/>
            <person name="Ueda T."/>
            <person name="Umeda M."/>
            <person name="Ward J.M."/>
            <person name="Watanabe Y."/>
            <person name="Yazaki K."/>
            <person name="Yokoyama R."/>
            <person name="Yoshitake Y."/>
            <person name="Yotsui I."/>
            <person name="Zachgo S."/>
            <person name="Schmutz J."/>
        </authorList>
    </citation>
    <scope>NUCLEOTIDE SEQUENCE [LARGE SCALE GENOMIC DNA]</scope>
    <source>
        <strain evidence="2">Tak-1</strain>
    </source>
</reference>
<name>A0A2R6W3J4_MARPO</name>
<gene>
    <name evidence="1" type="ORF">MARPO_0164s0027</name>
</gene>